<dbReference type="SUPFAM" id="SSF52540">
    <property type="entry name" value="P-loop containing nucleoside triphosphate hydrolases"/>
    <property type="match status" value="1"/>
</dbReference>
<dbReference type="GeneID" id="55584843"/>
<keyword evidence="4" id="KW-1185">Reference proteome</keyword>
<dbReference type="EMBL" id="AP018732">
    <property type="protein sequence ID" value="BBE42420.1"/>
    <property type="molecule type" value="Genomic_DNA"/>
</dbReference>
<keyword evidence="3" id="KW-0282">Flagellum</keyword>
<protein>
    <submittedName>
        <fullName evidence="3">Flagella-related protein FlaI</fullName>
    </submittedName>
</protein>
<feature type="domain" description="AAA+ ATPase" evidence="2">
    <location>
        <begin position="274"/>
        <end position="439"/>
    </location>
</feature>
<sequence>MAAQKKVGLRLNLRPPIHLGGGGSKQKVAPSKEYRARPVRVTAVPGRALEEYDLGDAHVIIADDGEKYLYLVEEPALTDRDQELYALIMESLYYSLRPVETQDLMAHIDSFVWQVAEDLGIVDDVKEAWPRLRYYVRRDSVGYGVIDVPMRDPRLEEVSCTGPGRPVAVVHRNYPAASWLDTNIQFADDEEMRRFVQRLMQRAGKSVTIARPLGDAMTKEGHRVAVTLGNEITLPGSTFSIRKFTEQPLTITYLVAHNTLPALMAAYLWIILEQKGFTFVVGGTGSGKTTTMNALLGMLDPRVKIATIEETPELNLPHTHWERLVARISYMGESKFDIGLFDLTRLSLRLRPDYVVVGEARGEEIQALYQSAASGHGALSSFHADSPQAALVRMSAPPLNVGEAAQMLIWAMVMMNRVRLPGGEVVRRAIQVTEVQPETGEIRLQDIFTWDARSDTFEPDDPEEIRKRSTRLATVERLTGMDAVEEMRGRASFIEELARRGAFDYRELAKEFSAWYRRRYGGSPQGPRLEPDRGR</sequence>
<dbReference type="AlphaFoldDB" id="A0A4V0P1P3"/>
<keyword evidence="3" id="KW-0969">Cilium</keyword>
<gene>
    <name evidence="3" type="ORF">NAS2_1031</name>
</gene>
<organism evidence="3 4">
    <name type="scientific">Conexivisphaera calida</name>
    <dbReference type="NCBI Taxonomy" id="1874277"/>
    <lineage>
        <taxon>Archaea</taxon>
        <taxon>Nitrososphaerota</taxon>
        <taxon>Conexivisphaeria</taxon>
        <taxon>Conexivisphaerales</taxon>
        <taxon>Conexivisphaeraceae</taxon>
        <taxon>Conexivisphaera</taxon>
    </lineage>
</organism>
<dbReference type="PANTHER" id="PTHR30486:SF6">
    <property type="entry name" value="TYPE IV PILUS RETRACTATION ATPASE PILT"/>
    <property type="match status" value="1"/>
</dbReference>
<dbReference type="InterPro" id="IPR050921">
    <property type="entry name" value="T4SS_GSP_E_ATPase"/>
</dbReference>
<dbReference type="PANTHER" id="PTHR30486">
    <property type="entry name" value="TWITCHING MOTILITY PROTEIN PILT"/>
    <property type="match status" value="1"/>
</dbReference>
<comment type="similarity">
    <text evidence="1">Belongs to the GSP E family.</text>
</comment>
<dbReference type="KEGG" id="ccai:NAS2_1031"/>
<dbReference type="Pfam" id="PF00437">
    <property type="entry name" value="T2SSE"/>
    <property type="match status" value="1"/>
</dbReference>
<name>A0A4V0P1P3_9ARCH</name>
<evidence type="ECO:0000259" key="2">
    <source>
        <dbReference type="SMART" id="SM00382"/>
    </source>
</evidence>
<dbReference type="InterPro" id="IPR027417">
    <property type="entry name" value="P-loop_NTPase"/>
</dbReference>
<evidence type="ECO:0000256" key="1">
    <source>
        <dbReference type="ARBA" id="ARBA00006611"/>
    </source>
</evidence>
<dbReference type="Gene3D" id="3.40.50.300">
    <property type="entry name" value="P-loop containing nucleotide triphosphate hydrolases"/>
    <property type="match status" value="1"/>
</dbReference>
<reference evidence="3 4" key="1">
    <citation type="journal article" date="2019" name="ISME J.">
        <title>Isolation and characterization of a thermophilic sulfur- and iron-reducing thaumarchaeote from a terrestrial acidic hot spring.</title>
        <authorList>
            <person name="Kato S."/>
            <person name="Itoh T."/>
            <person name="Yuki M."/>
            <person name="Nagamori M."/>
            <person name="Ohnishi M."/>
            <person name="Uematsu K."/>
            <person name="Suzuki K."/>
            <person name="Takashina T."/>
            <person name="Ohkuma M."/>
        </authorList>
    </citation>
    <scope>NUCLEOTIDE SEQUENCE [LARGE SCALE GENOMIC DNA]</scope>
    <source>
        <strain evidence="3 4">NAS-02</strain>
    </source>
</reference>
<keyword evidence="3" id="KW-0966">Cell projection</keyword>
<dbReference type="InterPro" id="IPR001482">
    <property type="entry name" value="T2SS/T4SS_dom"/>
</dbReference>
<dbReference type="GO" id="GO:0016887">
    <property type="term" value="F:ATP hydrolysis activity"/>
    <property type="evidence" value="ECO:0007669"/>
    <property type="project" value="InterPro"/>
</dbReference>
<dbReference type="Gene3D" id="3.30.450.380">
    <property type="match status" value="1"/>
</dbReference>
<dbReference type="InterPro" id="IPR003593">
    <property type="entry name" value="AAA+_ATPase"/>
</dbReference>
<evidence type="ECO:0000313" key="4">
    <source>
        <dbReference type="Proteomes" id="UP000509448"/>
    </source>
</evidence>
<dbReference type="Proteomes" id="UP000509448">
    <property type="component" value="Chromosome"/>
</dbReference>
<proteinExistence type="inferred from homology"/>
<accession>A0A4V0P1P3</accession>
<dbReference type="RefSeq" id="WP_174448655.1">
    <property type="nucleotide sequence ID" value="NZ_AP018732.1"/>
</dbReference>
<dbReference type="OrthoDB" id="33500at2157"/>
<dbReference type="SMART" id="SM00382">
    <property type="entry name" value="AAA"/>
    <property type="match status" value="1"/>
</dbReference>
<evidence type="ECO:0000313" key="3">
    <source>
        <dbReference type="EMBL" id="BBE42420.1"/>
    </source>
</evidence>